<dbReference type="RefSeq" id="XP_028486421.1">
    <property type="nucleotide sequence ID" value="XM_028630224.1"/>
</dbReference>
<feature type="compositionally biased region" description="Polar residues" evidence="1">
    <location>
        <begin position="28"/>
        <end position="40"/>
    </location>
</feature>
<dbReference type="VEuPathDB" id="FungiDB:C8Q69DRAFT_461167"/>
<feature type="region of interest" description="Disordered" evidence="1">
    <location>
        <begin position="1"/>
        <end position="135"/>
    </location>
</feature>
<gene>
    <name evidence="2" type="ORF">C8Q69DRAFT_461167</name>
</gene>
<proteinExistence type="predicted"/>
<evidence type="ECO:0000313" key="3">
    <source>
        <dbReference type="Proteomes" id="UP000283841"/>
    </source>
</evidence>
<comment type="caution">
    <text evidence="2">The sequence shown here is derived from an EMBL/GenBank/DDBJ whole genome shotgun (WGS) entry which is preliminary data.</text>
</comment>
<dbReference type="GeneID" id="39599501"/>
<evidence type="ECO:0000313" key="2">
    <source>
        <dbReference type="EMBL" id="RWQ96776.1"/>
    </source>
</evidence>
<protein>
    <submittedName>
        <fullName evidence="2">Uncharacterized protein</fullName>
    </submittedName>
</protein>
<feature type="compositionally biased region" description="Pro residues" evidence="1">
    <location>
        <begin position="97"/>
        <end position="106"/>
    </location>
</feature>
<feature type="region of interest" description="Disordered" evidence="1">
    <location>
        <begin position="258"/>
        <end position="308"/>
    </location>
</feature>
<accession>A0A443HY66</accession>
<evidence type="ECO:0000256" key="1">
    <source>
        <dbReference type="SAM" id="MobiDB-lite"/>
    </source>
</evidence>
<feature type="region of interest" description="Disordered" evidence="1">
    <location>
        <begin position="178"/>
        <end position="228"/>
    </location>
</feature>
<reference evidence="2 3" key="1">
    <citation type="journal article" date="2018" name="Front. Microbiol.">
        <title>Genomic and genetic insights into a cosmopolitan fungus, Paecilomyces variotii (Eurotiales).</title>
        <authorList>
            <person name="Urquhart A.S."/>
            <person name="Mondo S.J."/>
            <person name="Makela M.R."/>
            <person name="Hane J.K."/>
            <person name="Wiebenga A."/>
            <person name="He G."/>
            <person name="Mihaltcheva S."/>
            <person name="Pangilinan J."/>
            <person name="Lipzen A."/>
            <person name="Barry K."/>
            <person name="de Vries R.P."/>
            <person name="Grigoriev I.V."/>
            <person name="Idnurm A."/>
        </authorList>
    </citation>
    <scope>NUCLEOTIDE SEQUENCE [LARGE SCALE GENOMIC DNA]</scope>
    <source>
        <strain evidence="2 3">CBS 101075</strain>
    </source>
</reference>
<sequence>MSERRGGRQLQGGGRSNAPGQRGGSQYPYPNTHSLVSRVSAQHRAAGRAASRGRGQTQIQAQPQGHGQALPQVQHTQRGAGFPRQQTNTSLTTTAPPAFPATPLPNPTTTQRVNPLTLRPPTTTPQTQRNLPAAPHTRFVTVTIHTAKCDICNRHNTSILRRCATCGWQICTPCWDARGGDGRHGTRRPFRGDVFNSPDQNQQPSEGASYDNGQRGDTPAVTAQAEADEEVETLQAALILEGMQFARVLRPRQRRNYQEPQLAVPSPIQEETEAENEYATRGDADETESEASQGPGNVVEPNTPAAPS</sequence>
<organism evidence="2 3">
    <name type="scientific">Byssochlamys spectabilis</name>
    <name type="common">Paecilomyces variotii</name>
    <dbReference type="NCBI Taxonomy" id="264951"/>
    <lineage>
        <taxon>Eukaryota</taxon>
        <taxon>Fungi</taxon>
        <taxon>Dikarya</taxon>
        <taxon>Ascomycota</taxon>
        <taxon>Pezizomycotina</taxon>
        <taxon>Eurotiomycetes</taxon>
        <taxon>Eurotiomycetidae</taxon>
        <taxon>Eurotiales</taxon>
        <taxon>Thermoascaceae</taxon>
        <taxon>Paecilomyces</taxon>
    </lineage>
</organism>
<name>A0A443HY66_BYSSP</name>
<keyword evidence="3" id="KW-1185">Reference proteome</keyword>
<feature type="compositionally biased region" description="Low complexity" evidence="1">
    <location>
        <begin position="107"/>
        <end position="132"/>
    </location>
</feature>
<dbReference type="EMBL" id="RCNU01000003">
    <property type="protein sequence ID" value="RWQ96776.1"/>
    <property type="molecule type" value="Genomic_DNA"/>
</dbReference>
<dbReference type="AlphaFoldDB" id="A0A443HY66"/>
<feature type="compositionally biased region" description="Polar residues" evidence="1">
    <location>
        <begin position="56"/>
        <end position="77"/>
    </location>
</feature>
<dbReference type="Proteomes" id="UP000283841">
    <property type="component" value="Unassembled WGS sequence"/>
</dbReference>
<feature type="compositionally biased region" description="Polar residues" evidence="1">
    <location>
        <begin position="197"/>
        <end position="206"/>
    </location>
</feature>